<dbReference type="Pfam" id="PF01571">
    <property type="entry name" value="GCV_T"/>
    <property type="match status" value="1"/>
</dbReference>
<dbReference type="InterPro" id="IPR006222">
    <property type="entry name" value="GCVT_N"/>
</dbReference>
<evidence type="ECO:0000313" key="5">
    <source>
        <dbReference type="Proteomes" id="UP000001880"/>
    </source>
</evidence>
<keyword evidence="1" id="KW-0809">Transit peptide</keyword>
<dbReference type="Pfam" id="PF08669">
    <property type="entry name" value="GCV_T_C"/>
    <property type="match status" value="1"/>
</dbReference>
<reference evidence="4 5" key="1">
    <citation type="journal article" date="2010" name="Stand. Genomic Sci.">
        <title>Complete genome sequence of Haliangium ochraceum type strain (SMP-2).</title>
        <authorList>
            <consortium name="US DOE Joint Genome Institute (JGI-PGF)"/>
            <person name="Ivanova N."/>
            <person name="Daum C."/>
            <person name="Lang E."/>
            <person name="Abt B."/>
            <person name="Kopitz M."/>
            <person name="Saunders E."/>
            <person name="Lapidus A."/>
            <person name="Lucas S."/>
            <person name="Glavina Del Rio T."/>
            <person name="Nolan M."/>
            <person name="Tice H."/>
            <person name="Copeland A."/>
            <person name="Cheng J.F."/>
            <person name="Chen F."/>
            <person name="Bruce D."/>
            <person name="Goodwin L."/>
            <person name="Pitluck S."/>
            <person name="Mavromatis K."/>
            <person name="Pati A."/>
            <person name="Mikhailova N."/>
            <person name="Chen A."/>
            <person name="Palaniappan K."/>
            <person name="Land M."/>
            <person name="Hauser L."/>
            <person name="Chang Y.J."/>
            <person name="Jeffries C.D."/>
            <person name="Detter J.C."/>
            <person name="Brettin T."/>
            <person name="Rohde M."/>
            <person name="Goker M."/>
            <person name="Bristow J."/>
            <person name="Markowitz V."/>
            <person name="Eisen J.A."/>
            <person name="Hugenholtz P."/>
            <person name="Kyrpides N.C."/>
            <person name="Klenk H.P."/>
        </authorList>
    </citation>
    <scope>NUCLEOTIDE SEQUENCE [LARGE SCALE GENOMIC DNA]</scope>
    <source>
        <strain evidence="5">DSM 14365 / CIP 107738 / JCM 11303 / AJ 13395 / SMP-2</strain>
    </source>
</reference>
<dbReference type="Proteomes" id="UP000001880">
    <property type="component" value="Chromosome"/>
</dbReference>
<organism evidence="4 5">
    <name type="scientific">Haliangium ochraceum (strain DSM 14365 / JCM 11303 / SMP-2)</name>
    <dbReference type="NCBI Taxonomy" id="502025"/>
    <lineage>
        <taxon>Bacteria</taxon>
        <taxon>Pseudomonadati</taxon>
        <taxon>Myxococcota</taxon>
        <taxon>Polyangia</taxon>
        <taxon>Haliangiales</taxon>
        <taxon>Kofleriaceae</taxon>
        <taxon>Haliangium</taxon>
    </lineage>
</organism>
<dbReference type="InterPro" id="IPR017703">
    <property type="entry name" value="YgfZ/GCV_T_CS"/>
</dbReference>
<dbReference type="HOGENOM" id="CLU_007884_6_3_7"/>
<dbReference type="GO" id="GO:0016226">
    <property type="term" value="P:iron-sulfur cluster assembly"/>
    <property type="evidence" value="ECO:0007669"/>
    <property type="project" value="TreeGrafter"/>
</dbReference>
<sequence length="267" mass="28873">MIADQSEWGHIRVTGSDRARFLQGMCSADIEALAPGDWTRAVILSVKGRVVSIIEVACREDDLLITCQADIADKTLSVLDKHAIMDEVAFEHVAQPMHRIWDTPSAVWDAPPIFAPPPGPAASAEQLEIRRIEAGMPRYGVDVSEDYFPFESLLDRHVNHKKGCYLGQEPVSRVHHRGGAQKRLRGLRIEGDEPVPAGAAIVHAERAKAGTVSSAARSPEFGSIALGYIHRSVFAPGNEVSVDGRRATIVALPFGAERDEGAGQASS</sequence>
<dbReference type="AlphaFoldDB" id="D0LY43"/>
<dbReference type="eggNOG" id="COG0354">
    <property type="taxonomic scope" value="Bacteria"/>
</dbReference>
<dbReference type="RefSeq" id="WP_012828792.1">
    <property type="nucleotide sequence ID" value="NC_013440.1"/>
</dbReference>
<dbReference type="PANTHER" id="PTHR22602:SF0">
    <property type="entry name" value="TRANSFERASE CAF17, MITOCHONDRIAL-RELATED"/>
    <property type="match status" value="1"/>
</dbReference>
<dbReference type="InterPro" id="IPR013977">
    <property type="entry name" value="GcvT_C"/>
</dbReference>
<evidence type="ECO:0000259" key="3">
    <source>
        <dbReference type="Pfam" id="PF08669"/>
    </source>
</evidence>
<dbReference type="InterPro" id="IPR029043">
    <property type="entry name" value="GcvT/YgfZ_C"/>
</dbReference>
<feature type="domain" description="GCVT N-terminal" evidence="2">
    <location>
        <begin position="2"/>
        <end position="95"/>
    </location>
</feature>
<keyword evidence="5" id="KW-1185">Reference proteome</keyword>
<dbReference type="OrthoDB" id="9796287at2"/>
<dbReference type="PIRSF" id="PIRSF006487">
    <property type="entry name" value="GcvT"/>
    <property type="match status" value="1"/>
</dbReference>
<name>D0LY43_HALO1</name>
<dbReference type="PANTHER" id="PTHR22602">
    <property type="entry name" value="TRANSFERASE CAF17, MITOCHONDRIAL-RELATED"/>
    <property type="match status" value="1"/>
</dbReference>
<proteinExistence type="predicted"/>
<feature type="domain" description="Aminomethyltransferase C-terminal" evidence="3">
    <location>
        <begin position="182"/>
        <end position="254"/>
    </location>
</feature>
<evidence type="ECO:0000313" key="4">
    <source>
        <dbReference type="EMBL" id="ACY16193.1"/>
    </source>
</evidence>
<dbReference type="NCBIfam" id="TIGR03317">
    <property type="entry name" value="ygfZ_signature"/>
    <property type="match status" value="1"/>
</dbReference>
<accession>D0LY43</accession>
<evidence type="ECO:0000256" key="1">
    <source>
        <dbReference type="ARBA" id="ARBA00022946"/>
    </source>
</evidence>
<dbReference type="InterPro" id="IPR045179">
    <property type="entry name" value="YgfZ/GcvT"/>
</dbReference>
<dbReference type="KEGG" id="hoh:Hoch_3692"/>
<protein>
    <submittedName>
        <fullName evidence="4">Folate-binding protein YgfZ</fullName>
    </submittedName>
</protein>
<dbReference type="EMBL" id="CP001804">
    <property type="protein sequence ID" value="ACY16193.1"/>
    <property type="molecule type" value="Genomic_DNA"/>
</dbReference>
<dbReference type="STRING" id="502025.Hoch_3692"/>
<dbReference type="SUPFAM" id="SSF101790">
    <property type="entry name" value="Aminomethyltransferase beta-barrel domain"/>
    <property type="match status" value="1"/>
</dbReference>
<dbReference type="SUPFAM" id="SSF103025">
    <property type="entry name" value="Folate-binding domain"/>
    <property type="match status" value="1"/>
</dbReference>
<dbReference type="InterPro" id="IPR027266">
    <property type="entry name" value="TrmE/GcvT-like"/>
</dbReference>
<evidence type="ECO:0000259" key="2">
    <source>
        <dbReference type="Pfam" id="PF01571"/>
    </source>
</evidence>
<gene>
    <name evidence="4" type="ordered locus">Hoch_3692</name>
</gene>
<dbReference type="Gene3D" id="3.30.1360.120">
    <property type="entry name" value="Probable tRNA modification gtpase trme, domain 1"/>
    <property type="match status" value="2"/>
</dbReference>